<reference evidence="1" key="1">
    <citation type="journal article" date="2021" name="Nat. Commun.">
        <title>Genetic determinants of endophytism in the Arabidopsis root mycobiome.</title>
        <authorList>
            <person name="Mesny F."/>
            <person name="Miyauchi S."/>
            <person name="Thiergart T."/>
            <person name="Pickel B."/>
            <person name="Atanasova L."/>
            <person name="Karlsson M."/>
            <person name="Huettel B."/>
            <person name="Barry K.W."/>
            <person name="Haridas S."/>
            <person name="Chen C."/>
            <person name="Bauer D."/>
            <person name="Andreopoulos W."/>
            <person name="Pangilinan J."/>
            <person name="LaButti K."/>
            <person name="Riley R."/>
            <person name="Lipzen A."/>
            <person name="Clum A."/>
            <person name="Drula E."/>
            <person name="Henrissat B."/>
            <person name="Kohler A."/>
            <person name="Grigoriev I.V."/>
            <person name="Martin F.M."/>
            <person name="Hacquard S."/>
        </authorList>
    </citation>
    <scope>NUCLEOTIDE SEQUENCE</scope>
    <source>
        <strain evidence="1">MPI-CAGE-AT-0016</strain>
    </source>
</reference>
<dbReference type="InterPro" id="IPR055334">
    <property type="entry name" value="PEX8-like"/>
</dbReference>
<gene>
    <name evidence="1" type="ORF">B0T11DRAFT_288364</name>
</gene>
<evidence type="ECO:0000313" key="1">
    <source>
        <dbReference type="EMBL" id="KAH7354286.1"/>
    </source>
</evidence>
<evidence type="ECO:0000313" key="2">
    <source>
        <dbReference type="Proteomes" id="UP000813385"/>
    </source>
</evidence>
<dbReference type="OrthoDB" id="2357318at2759"/>
<dbReference type="EMBL" id="JAGPXD010000005">
    <property type="protein sequence ID" value="KAH7354286.1"/>
    <property type="molecule type" value="Genomic_DNA"/>
</dbReference>
<sequence length="557" mass="59629">MEGNNSIGGSLSSGLRATLERAVVTAANLALATAAADARSDPVVPSAIVLALNYAFPLLSEHNRSEINSDALLPIAVEALIGPEGFEHASFLAGIDADLKEVGAQLHWGLEASSFARLQDLETKPLMGGIGPLSKLAAFAVERATNANAVMTALEALLAFTGELLGRWQANRLSSIDQSEETVCLTPDALRTTPALWETLRKALYSTVTVLQAIVARSLLDPNLRNDIVAPKVAVNVLRALRNLYFISSRNANSQFQVYSFTYLTSLDILARFPDASVSFLSSTRPRDPGAAPGHPLNRTLDLFYLNVAEHLPLNMPSPACEDLIVQPATAYLTQAGPPSHLTVELFEAAHSAVLSTLSCPHNGALTVKLVPFYIDTLFASFPSYISTRQFRVAFKTIMQIVSPPFPIAATDPYLSETLLEMVRFRALGAATTPLPETPDAASSDAAPAPQHVTSEQSSLVLTLIDALPYLPLPLVQEWMTVTAQTMNAIADPAMRQPVKDRFLEVLVSGEMDVERAAIGVAWWGTCGGRELVVAGGPQLAPVMSGAIVEDERASKL</sequence>
<dbReference type="Pfam" id="PF26001">
    <property type="entry name" value="Pex8"/>
    <property type="match status" value="1"/>
</dbReference>
<organism evidence="1 2">
    <name type="scientific">Plectosphaerella cucumerina</name>
    <dbReference type="NCBI Taxonomy" id="40658"/>
    <lineage>
        <taxon>Eukaryota</taxon>
        <taxon>Fungi</taxon>
        <taxon>Dikarya</taxon>
        <taxon>Ascomycota</taxon>
        <taxon>Pezizomycotina</taxon>
        <taxon>Sordariomycetes</taxon>
        <taxon>Hypocreomycetidae</taxon>
        <taxon>Glomerellales</taxon>
        <taxon>Plectosphaerellaceae</taxon>
        <taxon>Plectosphaerella</taxon>
    </lineage>
</organism>
<dbReference type="Proteomes" id="UP000813385">
    <property type="component" value="Unassembled WGS sequence"/>
</dbReference>
<keyword evidence="2" id="KW-1185">Reference proteome</keyword>
<protein>
    <submittedName>
        <fullName evidence="1">Peroxin 8</fullName>
    </submittedName>
</protein>
<name>A0A8K0TF36_9PEZI</name>
<accession>A0A8K0TF36</accession>
<dbReference type="AlphaFoldDB" id="A0A8K0TF36"/>
<dbReference type="PANTHER" id="PTHR39214">
    <property type="entry name" value="MICROBODY (PEROXISOME) BIOGENESIS PROTEIN PEROXIN 8 (EUROFUNG)"/>
    <property type="match status" value="1"/>
</dbReference>
<proteinExistence type="predicted"/>
<dbReference type="PANTHER" id="PTHR39214:SF1">
    <property type="entry name" value="MICROBODY (PEROXISOME) BIOGENESIS PROTEIN PEROXIN 8 (EUROFUNG)"/>
    <property type="match status" value="1"/>
</dbReference>
<comment type="caution">
    <text evidence="1">The sequence shown here is derived from an EMBL/GenBank/DDBJ whole genome shotgun (WGS) entry which is preliminary data.</text>
</comment>